<evidence type="ECO:0000313" key="2">
    <source>
        <dbReference type="Proteomes" id="UP001162891"/>
    </source>
</evidence>
<protein>
    <recommendedName>
        <fullName evidence="3">Glycosyl transferase group 1</fullName>
    </recommendedName>
</protein>
<accession>A0ABN6MT64</accession>
<name>A0ABN6MT64_9BACT</name>
<dbReference type="Gene3D" id="3.40.50.2000">
    <property type="entry name" value="Glycogen Phosphorylase B"/>
    <property type="match status" value="1"/>
</dbReference>
<dbReference type="EMBL" id="AP025591">
    <property type="protein sequence ID" value="BDG03082.1"/>
    <property type="molecule type" value="Genomic_DNA"/>
</dbReference>
<organism evidence="1 2">
    <name type="scientific">Anaeromyxobacter oryzae</name>
    <dbReference type="NCBI Taxonomy" id="2918170"/>
    <lineage>
        <taxon>Bacteria</taxon>
        <taxon>Pseudomonadati</taxon>
        <taxon>Myxococcota</taxon>
        <taxon>Myxococcia</taxon>
        <taxon>Myxococcales</taxon>
        <taxon>Cystobacterineae</taxon>
        <taxon>Anaeromyxobacteraceae</taxon>
        <taxon>Anaeromyxobacter</taxon>
    </lineage>
</organism>
<reference evidence="2" key="1">
    <citation type="journal article" date="2022" name="Int. J. Syst. Evol. Microbiol.">
        <title>Anaeromyxobacter oryzae sp. nov., Anaeromyxobacter diazotrophicus sp. nov. and Anaeromyxobacter paludicola sp. nov., isolated from paddy soils.</title>
        <authorList>
            <person name="Itoh H."/>
            <person name="Xu Z."/>
            <person name="Mise K."/>
            <person name="Masuda Y."/>
            <person name="Ushijima N."/>
            <person name="Hayakawa C."/>
            <person name="Shiratori Y."/>
            <person name="Senoo K."/>
        </authorList>
    </citation>
    <scope>NUCLEOTIDE SEQUENCE [LARGE SCALE GENOMIC DNA]</scope>
    <source>
        <strain evidence="2">Red232</strain>
    </source>
</reference>
<keyword evidence="2" id="KW-1185">Reference proteome</keyword>
<evidence type="ECO:0000313" key="1">
    <source>
        <dbReference type="EMBL" id="BDG03082.1"/>
    </source>
</evidence>
<sequence length="359" mass="39751">MPDPLHILEPTLVDEAGHCRSFTESLCAAARGHPVTLWVGRGARLSSLPSEVRVEPHFHRRLRRVQALLLMRRLLRAPGRIFVATAGRVDFVLLDLAARGLEIPPAKVFLYVHWYRDTAARRRTLARIARRRPELVVLGPTEDIVDRLRACGFQRAQVVPYPITPAAPDRAGAPVPFAHVLFAGAARQDKGFRSVVDLVEHLARSDAAVPVVVQSSSEQHDRHDHATRAELERLRALPYPALTLLPETLPAERYGALFAGGICLQPYDVREFANRVSGVTLDALSRGCPIVAVRGTWTARIVDRFGAGVVVDDTTPETLHGAVRAVIDRYPEFQARARRGGASLQEENDSRRLFDVLTA</sequence>
<dbReference type="RefSeq" id="WP_248360770.1">
    <property type="nucleotide sequence ID" value="NZ_AP025591.1"/>
</dbReference>
<proteinExistence type="predicted"/>
<evidence type="ECO:0008006" key="3">
    <source>
        <dbReference type="Google" id="ProtNLM"/>
    </source>
</evidence>
<gene>
    <name evidence="1" type="ORF">AMOR_20780</name>
</gene>
<dbReference type="Proteomes" id="UP001162891">
    <property type="component" value="Chromosome"/>
</dbReference>
<dbReference type="SUPFAM" id="SSF53756">
    <property type="entry name" value="UDP-Glycosyltransferase/glycogen phosphorylase"/>
    <property type="match status" value="1"/>
</dbReference>